<evidence type="ECO:0000313" key="3">
    <source>
        <dbReference type="Proteomes" id="UP000029839"/>
    </source>
</evidence>
<name>A0A0A0BVF5_9CELL</name>
<dbReference type="EMBL" id="AXCY01000005">
    <property type="protein sequence ID" value="KGM12368.1"/>
    <property type="molecule type" value="Genomic_DNA"/>
</dbReference>
<feature type="transmembrane region" description="Helical" evidence="1">
    <location>
        <begin position="140"/>
        <end position="161"/>
    </location>
</feature>
<dbReference type="OrthoDB" id="21325at2"/>
<accession>A0A0A0BVF5</accession>
<keyword evidence="3" id="KW-1185">Reference proteome</keyword>
<keyword evidence="1" id="KW-1133">Transmembrane helix</keyword>
<feature type="transmembrane region" description="Helical" evidence="1">
    <location>
        <begin position="173"/>
        <end position="195"/>
    </location>
</feature>
<reference evidence="2 3" key="1">
    <citation type="submission" date="2013-08" db="EMBL/GenBank/DDBJ databases">
        <title>Genome sequencing of Cellulomonas carbonis T26.</title>
        <authorList>
            <person name="Chen F."/>
            <person name="Li Y."/>
            <person name="Wang G."/>
        </authorList>
    </citation>
    <scope>NUCLEOTIDE SEQUENCE [LARGE SCALE GENOMIC DNA]</scope>
    <source>
        <strain evidence="2 3">T26</strain>
    </source>
</reference>
<keyword evidence="1" id="KW-0812">Transmembrane</keyword>
<proteinExistence type="predicted"/>
<keyword evidence="1" id="KW-0472">Membrane</keyword>
<sequence>MPSFAVAALLPTLVLAAVHLGATRLRAVVGGHERAVVSAAGGISVAYVFLHLLPEVAAGAGVLGESLEGLVAHVPLQEIAVFVVALAGFTVFYLAERYAAHRGSPRHGGSSDTSASAFVVHLVAFAVYNVAVAYTLPERVGSDAVGAAVFTTAIAVHVLVVDRGLAERYPRRYGHVGRFVLAGALLLGWVAAGVAAPTSSLTVALMTAVVAGSVLLTVFQEELPEAARSRVGPFLAGLVGYAVLLVVLAALDA</sequence>
<organism evidence="2 3">
    <name type="scientific">Cellulomonas carbonis T26</name>
    <dbReference type="NCBI Taxonomy" id="947969"/>
    <lineage>
        <taxon>Bacteria</taxon>
        <taxon>Bacillati</taxon>
        <taxon>Actinomycetota</taxon>
        <taxon>Actinomycetes</taxon>
        <taxon>Micrococcales</taxon>
        <taxon>Cellulomonadaceae</taxon>
        <taxon>Cellulomonas</taxon>
    </lineage>
</organism>
<dbReference type="Proteomes" id="UP000029839">
    <property type="component" value="Unassembled WGS sequence"/>
</dbReference>
<dbReference type="AlphaFoldDB" id="A0A0A0BVF5"/>
<dbReference type="RefSeq" id="WP_043602637.1">
    <property type="nucleotide sequence ID" value="NZ_AXCY01000005.1"/>
</dbReference>
<feature type="transmembrane region" description="Helical" evidence="1">
    <location>
        <begin position="231"/>
        <end position="251"/>
    </location>
</feature>
<comment type="caution">
    <text evidence="2">The sequence shown here is derived from an EMBL/GenBank/DDBJ whole genome shotgun (WGS) entry which is preliminary data.</text>
</comment>
<reference evidence="2 3" key="2">
    <citation type="journal article" date="2015" name="Stand. Genomic Sci.">
        <title>Draft genome sequence of Cellulomonas carbonis T26(T) and comparative analysis of six Cellulomonas genomes.</title>
        <authorList>
            <person name="Zhuang W."/>
            <person name="Zhang S."/>
            <person name="Xia X."/>
            <person name="Wang G."/>
        </authorList>
    </citation>
    <scope>NUCLEOTIDE SEQUENCE [LARGE SCALE GENOMIC DNA]</scope>
    <source>
        <strain evidence="2 3">T26</strain>
    </source>
</reference>
<protein>
    <submittedName>
        <fullName evidence="2">Membrane protein</fullName>
    </submittedName>
</protein>
<evidence type="ECO:0000256" key="1">
    <source>
        <dbReference type="SAM" id="Phobius"/>
    </source>
</evidence>
<feature type="transmembrane region" description="Helical" evidence="1">
    <location>
        <begin position="115"/>
        <end position="134"/>
    </location>
</feature>
<evidence type="ECO:0000313" key="2">
    <source>
        <dbReference type="EMBL" id="KGM12368.1"/>
    </source>
</evidence>
<feature type="transmembrane region" description="Helical" evidence="1">
    <location>
        <begin position="201"/>
        <end position="219"/>
    </location>
</feature>
<feature type="transmembrane region" description="Helical" evidence="1">
    <location>
        <begin position="76"/>
        <end position="95"/>
    </location>
</feature>
<gene>
    <name evidence="2" type="ORF">N868_14900</name>
</gene>